<dbReference type="Gene3D" id="3.30.505.10">
    <property type="entry name" value="SH2 domain"/>
    <property type="match status" value="1"/>
</dbReference>
<name>A0AAN8PFC9_PATCE</name>
<reference evidence="7 8" key="1">
    <citation type="submission" date="2024-01" db="EMBL/GenBank/DDBJ databases">
        <title>The genome of the rayed Mediterranean limpet Patella caerulea (Linnaeus, 1758).</title>
        <authorList>
            <person name="Anh-Thu Weber A."/>
            <person name="Halstead-Nussloch G."/>
        </authorList>
    </citation>
    <scope>NUCLEOTIDE SEQUENCE [LARGE SCALE GENOMIC DNA]</scope>
    <source>
        <strain evidence="7">AATW-2023a</strain>
        <tissue evidence="7">Whole specimen</tissue>
    </source>
</reference>
<dbReference type="Proteomes" id="UP001347796">
    <property type="component" value="Unassembled WGS sequence"/>
</dbReference>
<dbReference type="PROSITE" id="PS50002">
    <property type="entry name" value="SH3"/>
    <property type="match status" value="2"/>
</dbReference>
<dbReference type="PRINTS" id="PR00499">
    <property type="entry name" value="P67PHOX"/>
</dbReference>
<evidence type="ECO:0000259" key="5">
    <source>
        <dbReference type="PROSITE" id="PS50001"/>
    </source>
</evidence>
<dbReference type="PRINTS" id="PR00452">
    <property type="entry name" value="SH3DOMAIN"/>
</dbReference>
<evidence type="ECO:0000256" key="2">
    <source>
        <dbReference type="ARBA" id="ARBA00022999"/>
    </source>
</evidence>
<gene>
    <name evidence="7" type="ORF">SNE40_019346</name>
</gene>
<dbReference type="PRINTS" id="PR00401">
    <property type="entry name" value="SH2DOMAIN"/>
</dbReference>
<dbReference type="PROSITE" id="PS50001">
    <property type="entry name" value="SH2"/>
    <property type="match status" value="1"/>
</dbReference>
<dbReference type="AlphaFoldDB" id="A0AAN8PFC9"/>
<evidence type="ECO:0000256" key="4">
    <source>
        <dbReference type="PROSITE-ProRule" id="PRU00192"/>
    </source>
</evidence>
<evidence type="ECO:0000256" key="3">
    <source>
        <dbReference type="PROSITE-ProRule" id="PRU00191"/>
    </source>
</evidence>
<dbReference type="Pfam" id="PF14604">
    <property type="entry name" value="SH3_9"/>
    <property type="match status" value="1"/>
</dbReference>
<dbReference type="PANTHER" id="PTHR46037">
    <property type="entry name" value="PROTEIN ENHANCER OF SEVENLESS 2B"/>
    <property type="match status" value="1"/>
</dbReference>
<dbReference type="InterPro" id="IPR036860">
    <property type="entry name" value="SH2_dom_sf"/>
</dbReference>
<dbReference type="SMART" id="SM00252">
    <property type="entry name" value="SH2"/>
    <property type="match status" value="1"/>
</dbReference>
<dbReference type="EMBL" id="JAZGQO010000014">
    <property type="protein sequence ID" value="KAK6171086.1"/>
    <property type="molecule type" value="Genomic_DNA"/>
</dbReference>
<dbReference type="InterPro" id="IPR036028">
    <property type="entry name" value="SH3-like_dom_sf"/>
</dbReference>
<evidence type="ECO:0000259" key="6">
    <source>
        <dbReference type="PROSITE" id="PS50002"/>
    </source>
</evidence>
<accession>A0AAN8PFC9</accession>
<feature type="domain" description="SH2" evidence="5">
    <location>
        <begin position="59"/>
        <end position="159"/>
    </location>
</feature>
<feature type="domain" description="SH3" evidence="6">
    <location>
        <begin position="163"/>
        <end position="221"/>
    </location>
</feature>
<dbReference type="Pfam" id="PF00017">
    <property type="entry name" value="SH2"/>
    <property type="match status" value="1"/>
</dbReference>
<evidence type="ECO:0000313" key="7">
    <source>
        <dbReference type="EMBL" id="KAK6171086.1"/>
    </source>
</evidence>
<dbReference type="InterPro" id="IPR000980">
    <property type="entry name" value="SH2"/>
</dbReference>
<keyword evidence="1 4" id="KW-0728">SH3 domain</keyword>
<sequence length="221" mass="24824">MEARMKYSFDATNSDELTCKKGDLVKILDTEDADWYKAEMGGHEGLVPATYLTMAPHPWFVGKKGRGDAEKILNEKDRSGRSKHADGTFLVRKSENDPTSFSLSVKNGSSVQHFRILNDSSGSYYLWSKHFKSINELIENHKKETITRSPNTELFLREIGSKSSEVTAKALYSFVATLPEELSFKAHEILVITDQSDPDWLVAENSKGKTGIVPSNYVQIQ</sequence>
<dbReference type="Pfam" id="PF00018">
    <property type="entry name" value="SH3_1"/>
    <property type="match status" value="1"/>
</dbReference>
<evidence type="ECO:0000256" key="1">
    <source>
        <dbReference type="ARBA" id="ARBA00022443"/>
    </source>
</evidence>
<dbReference type="InterPro" id="IPR001452">
    <property type="entry name" value="SH3_domain"/>
</dbReference>
<evidence type="ECO:0000313" key="8">
    <source>
        <dbReference type="Proteomes" id="UP001347796"/>
    </source>
</evidence>
<dbReference type="CDD" id="cd00174">
    <property type="entry name" value="SH3"/>
    <property type="match status" value="1"/>
</dbReference>
<keyword evidence="2 3" id="KW-0727">SH2 domain</keyword>
<organism evidence="7 8">
    <name type="scientific">Patella caerulea</name>
    <name type="common">Rayed Mediterranean limpet</name>
    <dbReference type="NCBI Taxonomy" id="87958"/>
    <lineage>
        <taxon>Eukaryota</taxon>
        <taxon>Metazoa</taxon>
        <taxon>Spiralia</taxon>
        <taxon>Lophotrochozoa</taxon>
        <taxon>Mollusca</taxon>
        <taxon>Gastropoda</taxon>
        <taxon>Patellogastropoda</taxon>
        <taxon>Patelloidea</taxon>
        <taxon>Patellidae</taxon>
        <taxon>Patella</taxon>
    </lineage>
</organism>
<proteinExistence type="predicted"/>
<comment type="caution">
    <text evidence="7">The sequence shown here is derived from an EMBL/GenBank/DDBJ whole genome shotgun (WGS) entry which is preliminary data.</text>
</comment>
<feature type="domain" description="SH3" evidence="6">
    <location>
        <begin position="1"/>
        <end position="57"/>
    </location>
</feature>
<protein>
    <submittedName>
        <fullName evidence="7">Uncharacterized protein</fullName>
    </submittedName>
</protein>
<dbReference type="SUPFAM" id="SSF50044">
    <property type="entry name" value="SH3-domain"/>
    <property type="match status" value="2"/>
</dbReference>
<dbReference type="Gene3D" id="2.30.30.40">
    <property type="entry name" value="SH3 Domains"/>
    <property type="match status" value="2"/>
</dbReference>
<dbReference type="SUPFAM" id="SSF55550">
    <property type="entry name" value="SH2 domain"/>
    <property type="match status" value="1"/>
</dbReference>
<dbReference type="SMART" id="SM00326">
    <property type="entry name" value="SH3"/>
    <property type="match status" value="2"/>
</dbReference>
<keyword evidence="8" id="KW-1185">Reference proteome</keyword>
<dbReference type="InterPro" id="IPR043539">
    <property type="entry name" value="Grb2-like"/>
</dbReference>